<dbReference type="EMBL" id="JBHFPV010000002">
    <property type="protein sequence ID" value="MFH6604395.1"/>
    <property type="molecule type" value="Genomic_DNA"/>
</dbReference>
<name>A0ACC7LLG7_9FLAO</name>
<protein>
    <submittedName>
        <fullName evidence="1">3-ketoacyl-ACP reductase</fullName>
    </submittedName>
</protein>
<proteinExistence type="predicted"/>
<keyword evidence="2" id="KW-1185">Reference proteome</keyword>
<evidence type="ECO:0000313" key="1">
    <source>
        <dbReference type="EMBL" id="MFH6604395.1"/>
    </source>
</evidence>
<reference evidence="1" key="1">
    <citation type="submission" date="2024-09" db="EMBL/GenBank/DDBJ databases">
        <authorList>
            <person name="Liu J."/>
        </authorList>
    </citation>
    <scope>NUCLEOTIDE SEQUENCE</scope>
    <source>
        <strain evidence="1">NBU2967</strain>
    </source>
</reference>
<gene>
    <name evidence="1" type="ORF">ACEZ3G_12960</name>
</gene>
<comment type="caution">
    <text evidence="1">The sequence shown here is derived from an EMBL/GenBank/DDBJ whole genome shotgun (WGS) entry which is preliminary data.</text>
</comment>
<evidence type="ECO:0000313" key="2">
    <source>
        <dbReference type="Proteomes" id="UP001595191"/>
    </source>
</evidence>
<sequence>MKKNVLITGGSRGIGLGIAKELAKLGCNLAINGMRDKSEINEVLEELKTMGAETIYCQGNVSSRLDRDKIVKTVTERFGAINVLVNNAGVAPKERMDLLKTKEESYDRVMDINLKGAFFLTQQVANLMVSSKMENADFEGHIINISSVSAVTASVERGEYCISKAGMGMMTKLFATRLGEHDIPVYEIRPGLIKTDMTSAVLEKYQKLIAKGLTVEPRMGLPEDIGKVVSALVQGQMPYATGQVINVDGGLSIPRL</sequence>
<accession>A0ACC7LLG7</accession>
<organism evidence="1 2">
    <name type="scientific">Meishania litoralis</name>
    <dbReference type="NCBI Taxonomy" id="3434685"/>
    <lineage>
        <taxon>Bacteria</taxon>
        <taxon>Pseudomonadati</taxon>
        <taxon>Bacteroidota</taxon>
        <taxon>Flavobacteriia</taxon>
        <taxon>Flavobacteriales</taxon>
        <taxon>Flavobacteriaceae</taxon>
        <taxon>Meishania</taxon>
    </lineage>
</organism>
<dbReference type="Proteomes" id="UP001595191">
    <property type="component" value="Unassembled WGS sequence"/>
</dbReference>